<dbReference type="EnsemblPlants" id="KQL12050">
    <property type="protein sequence ID" value="KQL12050"/>
    <property type="gene ID" value="SETIT_008868mg"/>
</dbReference>
<evidence type="ECO:0000313" key="1">
    <source>
        <dbReference type="EnsemblPlants" id="KQL12050"/>
    </source>
</evidence>
<reference evidence="1" key="2">
    <citation type="submission" date="2018-08" db="UniProtKB">
        <authorList>
            <consortium name="EnsemblPlants"/>
        </authorList>
    </citation>
    <scope>IDENTIFICATION</scope>
    <source>
        <strain evidence="1">Yugu1</strain>
    </source>
</reference>
<dbReference type="Gramene" id="KQL12050">
    <property type="protein sequence ID" value="KQL12050"/>
    <property type="gene ID" value="SETIT_008868mg"/>
</dbReference>
<sequence length="58" mass="7132">MLRYGKHLLHVRNGIHLKISKLKFQVLHFTMERYLTVPMSLLRAMMRRDFFIFIKQNL</sequence>
<dbReference type="HOGENOM" id="CLU_2982681_0_0_1"/>
<dbReference type="AlphaFoldDB" id="K3Y3T0"/>
<dbReference type="Proteomes" id="UP000004995">
    <property type="component" value="Unassembled WGS sequence"/>
</dbReference>
<dbReference type="EMBL" id="AGNK02002685">
    <property type="status" value="NOT_ANNOTATED_CDS"/>
    <property type="molecule type" value="Genomic_DNA"/>
</dbReference>
<reference evidence="2" key="1">
    <citation type="journal article" date="2012" name="Nat. Biotechnol.">
        <title>Reference genome sequence of the model plant Setaria.</title>
        <authorList>
            <person name="Bennetzen J.L."/>
            <person name="Schmutz J."/>
            <person name="Wang H."/>
            <person name="Percifield R."/>
            <person name="Hawkins J."/>
            <person name="Pontaroli A.C."/>
            <person name="Estep M."/>
            <person name="Feng L."/>
            <person name="Vaughn J.N."/>
            <person name="Grimwood J."/>
            <person name="Jenkins J."/>
            <person name="Barry K."/>
            <person name="Lindquist E."/>
            <person name="Hellsten U."/>
            <person name="Deshpande S."/>
            <person name="Wang X."/>
            <person name="Wu X."/>
            <person name="Mitros T."/>
            <person name="Triplett J."/>
            <person name="Yang X."/>
            <person name="Ye C.Y."/>
            <person name="Mauro-Herrera M."/>
            <person name="Wang L."/>
            <person name="Li P."/>
            <person name="Sharma M."/>
            <person name="Sharma R."/>
            <person name="Ronald P.C."/>
            <person name="Panaud O."/>
            <person name="Kellogg E.A."/>
            <person name="Brutnell T.P."/>
            <person name="Doust A.N."/>
            <person name="Tuskan G.A."/>
            <person name="Rokhsar D."/>
            <person name="Devos K.M."/>
        </authorList>
    </citation>
    <scope>NUCLEOTIDE SEQUENCE [LARGE SCALE GENOMIC DNA]</scope>
    <source>
        <strain evidence="2">cv. Yugu1</strain>
    </source>
</reference>
<dbReference type="InParanoid" id="K3Y3T0"/>
<evidence type="ECO:0000313" key="2">
    <source>
        <dbReference type="Proteomes" id="UP000004995"/>
    </source>
</evidence>
<protein>
    <submittedName>
        <fullName evidence="1">Uncharacterized protein</fullName>
    </submittedName>
</protein>
<organism evidence="1 2">
    <name type="scientific">Setaria italica</name>
    <name type="common">Foxtail millet</name>
    <name type="synonym">Panicum italicum</name>
    <dbReference type="NCBI Taxonomy" id="4555"/>
    <lineage>
        <taxon>Eukaryota</taxon>
        <taxon>Viridiplantae</taxon>
        <taxon>Streptophyta</taxon>
        <taxon>Embryophyta</taxon>
        <taxon>Tracheophyta</taxon>
        <taxon>Spermatophyta</taxon>
        <taxon>Magnoliopsida</taxon>
        <taxon>Liliopsida</taxon>
        <taxon>Poales</taxon>
        <taxon>Poaceae</taxon>
        <taxon>PACMAD clade</taxon>
        <taxon>Panicoideae</taxon>
        <taxon>Panicodae</taxon>
        <taxon>Paniceae</taxon>
        <taxon>Cenchrinae</taxon>
        <taxon>Setaria</taxon>
    </lineage>
</organism>
<name>K3Y3T0_SETIT</name>
<accession>K3Y3T0</accession>
<proteinExistence type="predicted"/>
<keyword evidence="2" id="KW-1185">Reference proteome</keyword>